<dbReference type="PANTHER" id="PTHR11692:SF0">
    <property type="entry name" value="BIFUNCTIONAL PURINE BIOSYNTHESIS PROTEIN ATIC"/>
    <property type="match status" value="1"/>
</dbReference>
<dbReference type="AlphaFoldDB" id="A0A915JK22"/>
<dbReference type="Gene3D" id="3.40.50.1380">
    <property type="entry name" value="Methylglyoxal synthase-like domain"/>
    <property type="match status" value="1"/>
</dbReference>
<dbReference type="PANTHER" id="PTHR11692">
    <property type="entry name" value="BIFUNCTIONAL PURINE BIOSYNTHESIS PROTEIN PURH"/>
    <property type="match status" value="1"/>
</dbReference>
<dbReference type="GO" id="GO:0003937">
    <property type="term" value="F:IMP cyclohydrolase activity"/>
    <property type="evidence" value="ECO:0007669"/>
    <property type="project" value="UniProtKB-EC"/>
</dbReference>
<reference evidence="9" key="1">
    <citation type="submission" date="2022-11" db="UniProtKB">
        <authorList>
            <consortium name="WormBaseParasite"/>
        </authorList>
    </citation>
    <scope>IDENTIFICATION</scope>
</reference>
<dbReference type="GO" id="GO:0004643">
    <property type="term" value="F:phosphoribosylaminoimidazolecarboxamide formyltransferase activity"/>
    <property type="evidence" value="ECO:0007669"/>
    <property type="project" value="UniProtKB-EC"/>
</dbReference>
<dbReference type="InterPro" id="IPR011607">
    <property type="entry name" value="MGS-like_dom"/>
</dbReference>
<comment type="catalytic activity">
    <reaction evidence="6">
        <text>IMP + H2O = 5-formamido-1-(5-phospho-D-ribosyl)imidazole-4-carboxamide</text>
        <dbReference type="Rhea" id="RHEA:18445"/>
        <dbReference type="ChEBI" id="CHEBI:15377"/>
        <dbReference type="ChEBI" id="CHEBI:58053"/>
        <dbReference type="ChEBI" id="CHEBI:58467"/>
        <dbReference type="EC" id="3.5.4.10"/>
    </reaction>
    <physiologicalReaction direction="right-to-left" evidence="6">
        <dbReference type="Rhea" id="RHEA:18447"/>
    </physiologicalReaction>
</comment>
<evidence type="ECO:0000256" key="5">
    <source>
        <dbReference type="ARBA" id="ARBA00047515"/>
    </source>
</evidence>
<dbReference type="SMART" id="SM00851">
    <property type="entry name" value="MGS"/>
    <property type="match status" value="1"/>
</dbReference>
<dbReference type="CDD" id="cd01421">
    <property type="entry name" value="IMPCH"/>
    <property type="match status" value="1"/>
</dbReference>
<dbReference type="WBParaSite" id="nRc.2.0.1.t26453-RA">
    <property type="protein sequence ID" value="nRc.2.0.1.t26453-RA"/>
    <property type="gene ID" value="nRc.2.0.1.g26453"/>
</dbReference>
<dbReference type="SUPFAM" id="SSF52335">
    <property type="entry name" value="Methylglyoxal synthase-like"/>
    <property type="match status" value="1"/>
</dbReference>
<evidence type="ECO:0000256" key="2">
    <source>
        <dbReference type="ARBA" id="ARBA00017905"/>
    </source>
</evidence>
<proteinExistence type="predicted"/>
<evidence type="ECO:0000256" key="4">
    <source>
        <dbReference type="ARBA" id="ARBA00046691"/>
    </source>
</evidence>
<keyword evidence="8" id="KW-1185">Reference proteome</keyword>
<comment type="subunit">
    <text evidence="4">Homodimer. Associates with internalized INSR complexes on Golgi/endosomal membranes. Interacts with INSR; ATIC together with PRKAA2/AMPK2 and HACD3/PTPLAD1 is proposed to be part of a signaling network regulating INSR autophosphorylation and endocytosis.</text>
</comment>
<protein>
    <recommendedName>
        <fullName evidence="2">Bifunctional purine biosynthesis protein ATIC</fullName>
    </recommendedName>
    <alternativeName>
        <fullName evidence="3">AICAR transformylase/inosine monophosphate cyclohydrolase</fullName>
    </alternativeName>
</protein>
<sequence length="127" mass="14056">MEEYAILSVFDKTNLLEFAKRLISNGKLSLVASGGTAKLLRENGLPIKDVSEITGCPEMFDGRVKTLHPAVHGGILARDRDIEELSSFNFRPIKFVICNLYPFTKVISDEKSTLDDAIENIDIGIVT</sequence>
<comment type="catalytic activity">
    <reaction evidence="1">
        <text>10-formyldihydrofolate + 5-amino-1-(5-phospho-beta-D-ribosyl)imidazole-4-carboxamide = 5-formamido-1-(5-phospho-D-ribosyl)imidazole-4-carboxamide + 7,8-dihydrofolate</text>
        <dbReference type="Rhea" id="RHEA:59144"/>
        <dbReference type="ChEBI" id="CHEBI:57451"/>
        <dbReference type="ChEBI" id="CHEBI:57452"/>
        <dbReference type="ChEBI" id="CHEBI:58467"/>
        <dbReference type="ChEBI" id="CHEBI:58475"/>
    </reaction>
    <physiologicalReaction direction="left-to-right" evidence="1">
        <dbReference type="Rhea" id="RHEA:59145"/>
    </physiologicalReaction>
</comment>
<evidence type="ECO:0000313" key="9">
    <source>
        <dbReference type="WBParaSite" id="nRc.2.0.1.t26453-RA"/>
    </source>
</evidence>
<dbReference type="PROSITE" id="PS51855">
    <property type="entry name" value="MGS"/>
    <property type="match status" value="1"/>
</dbReference>
<dbReference type="InterPro" id="IPR036914">
    <property type="entry name" value="MGS-like_dom_sf"/>
</dbReference>
<dbReference type="GO" id="GO:0005829">
    <property type="term" value="C:cytosol"/>
    <property type="evidence" value="ECO:0007669"/>
    <property type="project" value="TreeGrafter"/>
</dbReference>
<name>A0A915JK22_ROMCU</name>
<dbReference type="Proteomes" id="UP000887565">
    <property type="component" value="Unplaced"/>
</dbReference>
<comment type="catalytic activity">
    <reaction evidence="5">
        <text>(6R)-10-formyltetrahydrofolate + 5-amino-1-(5-phospho-beta-D-ribosyl)imidazole-4-carboxamide = 5-formamido-1-(5-phospho-D-ribosyl)imidazole-4-carboxamide + (6S)-5,6,7,8-tetrahydrofolate</text>
        <dbReference type="Rhea" id="RHEA:22192"/>
        <dbReference type="ChEBI" id="CHEBI:57453"/>
        <dbReference type="ChEBI" id="CHEBI:58467"/>
        <dbReference type="ChEBI" id="CHEBI:58475"/>
        <dbReference type="ChEBI" id="CHEBI:195366"/>
        <dbReference type="EC" id="2.1.2.3"/>
    </reaction>
    <physiologicalReaction direction="left-to-right" evidence="5">
        <dbReference type="Rhea" id="RHEA:22193"/>
    </physiologicalReaction>
</comment>
<dbReference type="Pfam" id="PF02142">
    <property type="entry name" value="MGS"/>
    <property type="match status" value="1"/>
</dbReference>
<dbReference type="GO" id="GO:0006189">
    <property type="term" value="P:'de novo' IMP biosynthetic process"/>
    <property type="evidence" value="ECO:0007669"/>
    <property type="project" value="TreeGrafter"/>
</dbReference>
<evidence type="ECO:0000259" key="7">
    <source>
        <dbReference type="PROSITE" id="PS51855"/>
    </source>
</evidence>
<evidence type="ECO:0000313" key="8">
    <source>
        <dbReference type="Proteomes" id="UP000887565"/>
    </source>
</evidence>
<organism evidence="8 9">
    <name type="scientific">Romanomermis culicivorax</name>
    <name type="common">Nematode worm</name>
    <dbReference type="NCBI Taxonomy" id="13658"/>
    <lineage>
        <taxon>Eukaryota</taxon>
        <taxon>Metazoa</taxon>
        <taxon>Ecdysozoa</taxon>
        <taxon>Nematoda</taxon>
        <taxon>Enoplea</taxon>
        <taxon>Dorylaimia</taxon>
        <taxon>Mermithida</taxon>
        <taxon>Mermithoidea</taxon>
        <taxon>Mermithidae</taxon>
        <taxon>Romanomermis</taxon>
    </lineage>
</organism>
<feature type="domain" description="MGS-like" evidence="7">
    <location>
        <begin position="1"/>
        <end position="127"/>
    </location>
</feature>
<dbReference type="InterPro" id="IPR002695">
    <property type="entry name" value="PurH-like"/>
</dbReference>
<accession>A0A915JK22</accession>
<evidence type="ECO:0000256" key="1">
    <source>
        <dbReference type="ARBA" id="ARBA00000945"/>
    </source>
</evidence>
<evidence type="ECO:0000256" key="6">
    <source>
        <dbReference type="ARBA" id="ARBA00048341"/>
    </source>
</evidence>
<evidence type="ECO:0000256" key="3">
    <source>
        <dbReference type="ARBA" id="ARBA00032307"/>
    </source>
</evidence>